<proteinExistence type="predicted"/>
<protein>
    <submittedName>
        <fullName evidence="2">Uncharacterized protein</fullName>
    </submittedName>
</protein>
<sequence length="226" mass="24734">MSMETLVRVVTGLRLELESLFELDRDTLHTRLGSSHECHSGGGRGAFALVSLRLVGLAIHGLVSVEVAIQSQLSRDGCVHSPRDGATGFGYCAFRGSGSRQGRREVEPYPTDRARGTPYCSNGHIFSVVFVLLLLLLLILLPHFPLLSTPSSSVPFLIVLLGLRRVHPHSRNPCGNLVICALLGEALFGGAEGKDWCLWNRASIEVFPFESSFGLRKLPLHQTKHQ</sequence>
<evidence type="ECO:0000256" key="1">
    <source>
        <dbReference type="SAM" id="Phobius"/>
    </source>
</evidence>
<gene>
    <name evidence="2" type="ORF">CB5_LOCUS26610</name>
</gene>
<name>A0A6V7QJT4_ANACO</name>
<reference evidence="2" key="1">
    <citation type="submission" date="2020-07" db="EMBL/GenBank/DDBJ databases">
        <authorList>
            <person name="Lin J."/>
        </authorList>
    </citation>
    <scope>NUCLEOTIDE SEQUENCE</scope>
</reference>
<keyword evidence="1" id="KW-1133">Transmembrane helix</keyword>
<dbReference type="AlphaFoldDB" id="A0A6V7QJT4"/>
<feature type="transmembrane region" description="Helical" evidence="1">
    <location>
        <begin position="123"/>
        <end position="141"/>
    </location>
</feature>
<organism evidence="2">
    <name type="scientific">Ananas comosus var. bracteatus</name>
    <name type="common">red pineapple</name>
    <dbReference type="NCBI Taxonomy" id="296719"/>
    <lineage>
        <taxon>Eukaryota</taxon>
        <taxon>Viridiplantae</taxon>
        <taxon>Streptophyta</taxon>
        <taxon>Embryophyta</taxon>
        <taxon>Tracheophyta</taxon>
        <taxon>Spermatophyta</taxon>
        <taxon>Magnoliopsida</taxon>
        <taxon>Liliopsida</taxon>
        <taxon>Poales</taxon>
        <taxon>Bromeliaceae</taxon>
        <taxon>Bromelioideae</taxon>
        <taxon>Ananas</taxon>
    </lineage>
</organism>
<evidence type="ECO:0000313" key="2">
    <source>
        <dbReference type="EMBL" id="CAD1843399.1"/>
    </source>
</evidence>
<accession>A0A6V7QJT4</accession>
<keyword evidence="1" id="KW-0472">Membrane</keyword>
<dbReference type="EMBL" id="LR862136">
    <property type="protein sequence ID" value="CAD1843399.1"/>
    <property type="molecule type" value="Genomic_DNA"/>
</dbReference>
<keyword evidence="1" id="KW-0812">Transmembrane</keyword>